<dbReference type="GO" id="GO:0035861">
    <property type="term" value="C:site of double-strand break"/>
    <property type="evidence" value="ECO:0007669"/>
    <property type="project" value="TreeGrafter"/>
</dbReference>
<feature type="region of interest" description="Disordered" evidence="10">
    <location>
        <begin position="425"/>
        <end position="502"/>
    </location>
</feature>
<keyword evidence="5" id="KW-0418">Kinase</keyword>
<keyword evidence="4 9" id="KW-0547">Nucleotide-binding</keyword>
<comment type="catalytic activity">
    <reaction evidence="8">
        <text>L-seryl-[protein] + ATP = O-phospho-L-seryl-[protein] + ADP + H(+)</text>
        <dbReference type="Rhea" id="RHEA:17989"/>
        <dbReference type="Rhea" id="RHEA-COMP:9863"/>
        <dbReference type="Rhea" id="RHEA-COMP:11604"/>
        <dbReference type="ChEBI" id="CHEBI:15378"/>
        <dbReference type="ChEBI" id="CHEBI:29999"/>
        <dbReference type="ChEBI" id="CHEBI:30616"/>
        <dbReference type="ChEBI" id="CHEBI:83421"/>
        <dbReference type="ChEBI" id="CHEBI:456216"/>
        <dbReference type="EC" id="2.7.11.1"/>
    </reaction>
</comment>
<name>A0A1E3QJ63_9ASCO</name>
<dbReference type="AlphaFoldDB" id="A0A1E3QJ63"/>
<evidence type="ECO:0000256" key="5">
    <source>
        <dbReference type="ARBA" id="ARBA00022777"/>
    </source>
</evidence>
<dbReference type="GO" id="GO:0007095">
    <property type="term" value="P:mitotic G2 DNA damage checkpoint signaling"/>
    <property type="evidence" value="ECO:0007669"/>
    <property type="project" value="TreeGrafter"/>
</dbReference>
<sequence>RPTAAVPRKIHREVRFGAYVLGSTLGEGEFGKVKLGWRKDGQQPSQVAIKLIKRENIVKNSEAEIKIHREINSLKLLSHPNIVKLVEVMKSGKYIGIVLEYASGGELFDYILSHKCLKEDLAKKLFAQMVSGIDYMHSKGLVHRDLKLENILLDKHKNVIVSDFGFVNAFNRDKNDLMKTSCGLPCYAAPELVLTQSPYQGTKVDVWSLGVIMYAMLAGYLPFDDDPENEDGTDIVRLYHYICKTPLTFPEFVSPLARDLLRRIIVPDPRKRISLRDIKSHPWLAQYAGLLSITHQELDQSYQLKPSEQAYKRYSMGVERTSSASLVMNRNGRSYSTQNVSGRLYSNPSAPTTSASVANAIVIPPSPSLNSINSGLSASTPNNAGGSPTSSLERDRPSTASMYSSASIALKAVVDHENNLGVVAGSTQRMPLPPIPRSTTHTGSIAKIVERHRRSPSSDDTRRSLPTAPPQTAGSQISQTSSKLPASGKKPRPTSYHPSSST</sequence>
<feature type="region of interest" description="Disordered" evidence="10">
    <location>
        <begin position="372"/>
        <end position="399"/>
    </location>
</feature>
<dbReference type="InterPro" id="IPR000719">
    <property type="entry name" value="Prot_kinase_dom"/>
</dbReference>
<keyword evidence="6 9" id="KW-0067">ATP-binding</keyword>
<dbReference type="GO" id="GO:0030447">
    <property type="term" value="P:filamentous growth"/>
    <property type="evidence" value="ECO:0007669"/>
    <property type="project" value="UniProtKB-ARBA"/>
</dbReference>
<dbReference type="EC" id="2.7.11.1" evidence="1"/>
<dbReference type="GeneID" id="30149183"/>
<dbReference type="PROSITE" id="PS00108">
    <property type="entry name" value="PROTEIN_KINASE_ST"/>
    <property type="match status" value="1"/>
</dbReference>
<dbReference type="EMBL" id="KV454439">
    <property type="protein sequence ID" value="ODQ77648.1"/>
    <property type="molecule type" value="Genomic_DNA"/>
</dbReference>
<evidence type="ECO:0000313" key="13">
    <source>
        <dbReference type="Proteomes" id="UP000094336"/>
    </source>
</evidence>
<reference evidence="13" key="1">
    <citation type="submission" date="2016-05" db="EMBL/GenBank/DDBJ databases">
        <title>Comparative genomics of biotechnologically important yeasts.</title>
        <authorList>
            <consortium name="DOE Joint Genome Institute"/>
            <person name="Riley R."/>
            <person name="Haridas S."/>
            <person name="Wolfe K.H."/>
            <person name="Lopes M.R."/>
            <person name="Hittinger C.T."/>
            <person name="Goker M."/>
            <person name="Salamov A."/>
            <person name="Wisecaver J."/>
            <person name="Long T.M."/>
            <person name="Aerts A.L."/>
            <person name="Barry K."/>
            <person name="Choi C."/>
            <person name="Clum A."/>
            <person name="Coughlan A.Y."/>
            <person name="Deshpande S."/>
            <person name="Douglass A.P."/>
            <person name="Hanson S.J."/>
            <person name="Klenk H.-P."/>
            <person name="Labutti K."/>
            <person name="Lapidus A."/>
            <person name="Lindquist E."/>
            <person name="Lipzen A."/>
            <person name="Meier-Kolthoff J.P."/>
            <person name="Ohm R.A."/>
            <person name="Otillar R.P."/>
            <person name="Pangilinan J."/>
            <person name="Peng Y."/>
            <person name="Rokas A."/>
            <person name="Rosa C.A."/>
            <person name="Scheuner C."/>
            <person name="Sibirny A.A."/>
            <person name="Slot J.C."/>
            <person name="Stielow J.B."/>
            <person name="Sun H."/>
            <person name="Kurtzman C.P."/>
            <person name="Blackwell M."/>
            <person name="Grigoriev I.V."/>
            <person name="Jeffries T.W."/>
        </authorList>
    </citation>
    <scope>NUCLEOTIDE SEQUENCE [LARGE SCALE GENOMIC DNA]</scope>
    <source>
        <strain evidence="13">NRRL Y-12698</strain>
    </source>
</reference>
<dbReference type="Gene3D" id="1.10.510.10">
    <property type="entry name" value="Transferase(Phosphotransferase) domain 1"/>
    <property type="match status" value="1"/>
</dbReference>
<dbReference type="GO" id="GO:0005737">
    <property type="term" value="C:cytoplasm"/>
    <property type="evidence" value="ECO:0007669"/>
    <property type="project" value="TreeGrafter"/>
</dbReference>
<evidence type="ECO:0000256" key="7">
    <source>
        <dbReference type="ARBA" id="ARBA00047899"/>
    </source>
</evidence>
<evidence type="ECO:0000256" key="2">
    <source>
        <dbReference type="ARBA" id="ARBA00022527"/>
    </source>
</evidence>
<dbReference type="PANTHER" id="PTHR43895">
    <property type="entry name" value="CALCIUM/CALMODULIN-DEPENDENT PROTEIN KINASE KINASE-RELATED"/>
    <property type="match status" value="1"/>
</dbReference>
<dbReference type="SUPFAM" id="SSF56112">
    <property type="entry name" value="Protein kinase-like (PK-like)"/>
    <property type="match status" value="1"/>
</dbReference>
<evidence type="ECO:0000256" key="8">
    <source>
        <dbReference type="ARBA" id="ARBA00048679"/>
    </source>
</evidence>
<accession>A0A1E3QJ63</accession>
<dbReference type="GO" id="GO:0005524">
    <property type="term" value="F:ATP binding"/>
    <property type="evidence" value="ECO:0007669"/>
    <property type="project" value="UniProtKB-UniRule"/>
</dbReference>
<feature type="non-terminal residue" evidence="12">
    <location>
        <position position="502"/>
    </location>
</feature>
<dbReference type="InterPro" id="IPR008271">
    <property type="entry name" value="Ser/Thr_kinase_AS"/>
</dbReference>
<dbReference type="FunFam" id="1.10.510.10:FF:000571">
    <property type="entry name" value="Maternal embryonic leucine zipper kinase"/>
    <property type="match status" value="1"/>
</dbReference>
<dbReference type="Pfam" id="PF00069">
    <property type="entry name" value="Pkinase"/>
    <property type="match status" value="1"/>
</dbReference>
<protein>
    <recommendedName>
        <fullName evidence="1">non-specific serine/threonine protein kinase</fullName>
        <ecNumber evidence="1">2.7.11.1</ecNumber>
    </recommendedName>
</protein>
<evidence type="ECO:0000259" key="11">
    <source>
        <dbReference type="PROSITE" id="PS50011"/>
    </source>
</evidence>
<keyword evidence="13" id="KW-1185">Reference proteome</keyword>
<dbReference type="Proteomes" id="UP000094336">
    <property type="component" value="Unassembled WGS sequence"/>
</dbReference>
<evidence type="ECO:0000256" key="3">
    <source>
        <dbReference type="ARBA" id="ARBA00022679"/>
    </source>
</evidence>
<dbReference type="GO" id="GO:0005634">
    <property type="term" value="C:nucleus"/>
    <property type="evidence" value="ECO:0007669"/>
    <property type="project" value="TreeGrafter"/>
</dbReference>
<feature type="non-terminal residue" evidence="12">
    <location>
        <position position="1"/>
    </location>
</feature>
<evidence type="ECO:0000256" key="1">
    <source>
        <dbReference type="ARBA" id="ARBA00012513"/>
    </source>
</evidence>
<feature type="binding site" evidence="9">
    <location>
        <position position="50"/>
    </location>
    <ligand>
        <name>ATP</name>
        <dbReference type="ChEBI" id="CHEBI:30616"/>
    </ligand>
</feature>
<keyword evidence="2" id="KW-0723">Serine/threonine-protein kinase</keyword>
<comment type="catalytic activity">
    <reaction evidence="7">
        <text>L-threonyl-[protein] + ATP = O-phospho-L-threonyl-[protein] + ADP + H(+)</text>
        <dbReference type="Rhea" id="RHEA:46608"/>
        <dbReference type="Rhea" id="RHEA-COMP:11060"/>
        <dbReference type="Rhea" id="RHEA-COMP:11605"/>
        <dbReference type="ChEBI" id="CHEBI:15378"/>
        <dbReference type="ChEBI" id="CHEBI:30013"/>
        <dbReference type="ChEBI" id="CHEBI:30616"/>
        <dbReference type="ChEBI" id="CHEBI:61977"/>
        <dbReference type="ChEBI" id="CHEBI:456216"/>
        <dbReference type="EC" id="2.7.11.1"/>
    </reaction>
</comment>
<dbReference type="OrthoDB" id="193931at2759"/>
<feature type="domain" description="Protein kinase" evidence="11">
    <location>
        <begin position="19"/>
        <end position="284"/>
    </location>
</feature>
<evidence type="ECO:0000256" key="6">
    <source>
        <dbReference type="ARBA" id="ARBA00022840"/>
    </source>
</evidence>
<keyword evidence="3" id="KW-0808">Transferase</keyword>
<organism evidence="12 13">
    <name type="scientific">Babjeviella inositovora NRRL Y-12698</name>
    <dbReference type="NCBI Taxonomy" id="984486"/>
    <lineage>
        <taxon>Eukaryota</taxon>
        <taxon>Fungi</taxon>
        <taxon>Dikarya</taxon>
        <taxon>Ascomycota</taxon>
        <taxon>Saccharomycotina</taxon>
        <taxon>Pichiomycetes</taxon>
        <taxon>Serinales incertae sedis</taxon>
        <taxon>Babjeviella</taxon>
    </lineage>
</organism>
<dbReference type="InterPro" id="IPR011009">
    <property type="entry name" value="Kinase-like_dom_sf"/>
</dbReference>
<dbReference type="GO" id="GO:0004674">
    <property type="term" value="F:protein serine/threonine kinase activity"/>
    <property type="evidence" value="ECO:0007669"/>
    <property type="project" value="UniProtKB-KW"/>
</dbReference>
<dbReference type="SMART" id="SM00220">
    <property type="entry name" value="S_TKc"/>
    <property type="match status" value="1"/>
</dbReference>
<evidence type="ECO:0000256" key="10">
    <source>
        <dbReference type="SAM" id="MobiDB-lite"/>
    </source>
</evidence>
<evidence type="ECO:0000256" key="9">
    <source>
        <dbReference type="PROSITE-ProRule" id="PRU10141"/>
    </source>
</evidence>
<dbReference type="STRING" id="984486.A0A1E3QJ63"/>
<evidence type="ECO:0000256" key="4">
    <source>
        <dbReference type="ARBA" id="ARBA00022741"/>
    </source>
</evidence>
<feature type="compositionally biased region" description="Polar residues" evidence="10">
    <location>
        <begin position="378"/>
        <end position="391"/>
    </location>
</feature>
<proteinExistence type="predicted"/>
<feature type="compositionally biased region" description="Polar residues" evidence="10">
    <location>
        <begin position="470"/>
        <end position="484"/>
    </location>
</feature>
<dbReference type="RefSeq" id="XP_018982976.1">
    <property type="nucleotide sequence ID" value="XM_019131330.1"/>
</dbReference>
<evidence type="ECO:0000313" key="12">
    <source>
        <dbReference type="EMBL" id="ODQ77648.1"/>
    </source>
</evidence>
<dbReference type="PROSITE" id="PS50011">
    <property type="entry name" value="PROTEIN_KINASE_DOM"/>
    <property type="match status" value="1"/>
</dbReference>
<dbReference type="PROSITE" id="PS00107">
    <property type="entry name" value="PROTEIN_KINASE_ATP"/>
    <property type="match status" value="1"/>
</dbReference>
<dbReference type="PANTHER" id="PTHR43895:SF32">
    <property type="entry name" value="SERINE_THREONINE-PROTEIN KINASE CHK1"/>
    <property type="match status" value="1"/>
</dbReference>
<dbReference type="InterPro" id="IPR017441">
    <property type="entry name" value="Protein_kinase_ATP_BS"/>
</dbReference>
<gene>
    <name evidence="12" type="ORF">BABINDRAFT_24512</name>
</gene>